<evidence type="ECO:0000256" key="1">
    <source>
        <dbReference type="ARBA" id="ARBA00004571"/>
    </source>
</evidence>
<gene>
    <name evidence="10" type="ORF">CLV91_2262</name>
</gene>
<accession>A0A495E6F4</accession>
<proteinExistence type="inferred from homology"/>
<evidence type="ECO:0000259" key="9">
    <source>
        <dbReference type="Pfam" id="PF07715"/>
    </source>
</evidence>
<comment type="subcellular location">
    <subcellularLocation>
        <location evidence="1 7">Cell outer membrane</location>
        <topology evidence="1 7">Multi-pass membrane protein</topology>
    </subcellularLocation>
</comment>
<dbReference type="Gene3D" id="2.60.40.1120">
    <property type="entry name" value="Carboxypeptidase-like, regulatory domain"/>
    <property type="match status" value="1"/>
</dbReference>
<dbReference type="Proteomes" id="UP000269412">
    <property type="component" value="Unassembled WGS sequence"/>
</dbReference>
<dbReference type="FunFam" id="2.170.130.10:FF:000008">
    <property type="entry name" value="SusC/RagA family TonB-linked outer membrane protein"/>
    <property type="match status" value="1"/>
</dbReference>
<comment type="caution">
    <text evidence="10">The sequence shown here is derived from an EMBL/GenBank/DDBJ whole genome shotgun (WGS) entry which is preliminary data.</text>
</comment>
<keyword evidence="2 7" id="KW-0813">Transport</keyword>
<keyword evidence="5 7" id="KW-0472">Membrane</keyword>
<dbReference type="InterPro" id="IPR039426">
    <property type="entry name" value="TonB-dep_rcpt-like"/>
</dbReference>
<protein>
    <submittedName>
        <fullName evidence="10">TonB-linked SusC/RagA family outer membrane protein</fullName>
    </submittedName>
</protein>
<dbReference type="NCBIfam" id="TIGR04056">
    <property type="entry name" value="OMP_RagA_SusC"/>
    <property type="match status" value="1"/>
</dbReference>
<dbReference type="Pfam" id="PF13715">
    <property type="entry name" value="CarbopepD_reg_2"/>
    <property type="match status" value="1"/>
</dbReference>
<sequence>MKIKKNMNSLVTRPKGALLLMLLLLLGVNNLKAQETTINGTVLSAEDGLPLPGANVVEKGTNNGVVTDFDGNYSIKVSNTSGSLNFSYIGYKRKTVAINGKTTINVNIEVDASELEEVVVIGYGTVKKKELTGAVAQVKAEAIENFVSSDLASTLQGQIAGVSVVSGSGAPGESSSIQIRGVTSLSGTNTPLFVVDGIPQNGDPRLSPNEIETIDVLKDAASTAVYGTRGAAGVILITTKKGKEGKVSVTFDTSYGIQRLGEGVPLMNTQDQLSFNLNVFDYTVNNFDPGPVNNPEWLNNDNKFDDYVLVDNAATTQHNLNITGGSKDFSYNAVVGYFNQEGTLINSGFKRYNARASTSYSSDHWRINGSIAFSLEDRSVTSEGLIVNAQRYAPYFPEVDPDSDVVFTDGSGGVTTPLNILASALKKKDNRNSDRINGSLSVSRDLTKSLSFTSRVGTAIVHNIRNEFVPRYEVIDITDNSSEVDPTKSWVLNNTTRTTKFSWDGSLNYSKKFGNHNVNALTTLSLDEDSFENFTAYKQGVANNNIEILNGTTVNPDAYNQLDNYKRSLIGMLGRVRYDYKGKYLLQGVIRRDGSSKFAPGNRWGVFPSVSAGWNISDENFWESLDPIFNAFKIRASYGEIGNDSFPDYEYASTIEQSRDYIFDENDGDVNFGTAVLSYANSNVKWETSVSKNVGVDLGFFNNKLTLTADYYDTQKEDMLFPVTLPGSAGAYYDNSLTLNVGDMQNTGFELAATYRTDIGKSKLSVNATFSKNENEITKMAGADLIYNSNSTLISGDGASAVSVLAEGYEVGSFFLYETNGVIQDQETLDEYRQFNSRSNAQLGDLIYVDTSGDGDISVADRTYKGSALPDFEIGFNLNWMYKNFDMSMNWFGTVGSEILNGTRAATYSNGRHQDLVNMWTPNNPTSNIPLYQGNSKSGSANYVGTTDYWLEKGDYLRLKLITLGYTLPQDVSDKIGISKLRVYVTGQNPITITNYKGYDPEVGGSNVARRGLDVSRYPVSALYTFGVKLTF</sequence>
<dbReference type="InterPro" id="IPR023997">
    <property type="entry name" value="TonB-dep_OMP_SusC/RagA_CS"/>
</dbReference>
<evidence type="ECO:0000256" key="7">
    <source>
        <dbReference type="PROSITE-ProRule" id="PRU01360"/>
    </source>
</evidence>
<dbReference type="Pfam" id="PF07715">
    <property type="entry name" value="Plug"/>
    <property type="match status" value="1"/>
</dbReference>
<dbReference type="InterPro" id="IPR023996">
    <property type="entry name" value="TonB-dep_OMP_SusC/RagA"/>
</dbReference>
<evidence type="ECO:0000256" key="6">
    <source>
        <dbReference type="ARBA" id="ARBA00023237"/>
    </source>
</evidence>
<evidence type="ECO:0000313" key="10">
    <source>
        <dbReference type="EMBL" id="RKR12139.1"/>
    </source>
</evidence>
<evidence type="ECO:0000313" key="11">
    <source>
        <dbReference type="Proteomes" id="UP000269412"/>
    </source>
</evidence>
<dbReference type="InterPro" id="IPR012910">
    <property type="entry name" value="Plug_dom"/>
</dbReference>
<dbReference type="Gene3D" id="2.40.170.20">
    <property type="entry name" value="TonB-dependent receptor, beta-barrel domain"/>
    <property type="match status" value="1"/>
</dbReference>
<dbReference type="SUPFAM" id="SSF56935">
    <property type="entry name" value="Porins"/>
    <property type="match status" value="1"/>
</dbReference>
<keyword evidence="6 7" id="KW-0998">Cell outer membrane</keyword>
<dbReference type="InterPro" id="IPR037066">
    <property type="entry name" value="Plug_dom_sf"/>
</dbReference>
<feature type="signal peptide" evidence="8">
    <location>
        <begin position="1"/>
        <end position="33"/>
    </location>
</feature>
<dbReference type="AlphaFoldDB" id="A0A495E6F4"/>
<dbReference type="RefSeq" id="WP_245987182.1">
    <property type="nucleotide sequence ID" value="NZ_RBIQ01000009.1"/>
</dbReference>
<evidence type="ECO:0000256" key="2">
    <source>
        <dbReference type="ARBA" id="ARBA00022448"/>
    </source>
</evidence>
<evidence type="ECO:0000256" key="3">
    <source>
        <dbReference type="ARBA" id="ARBA00022452"/>
    </source>
</evidence>
<organism evidence="10 11">
    <name type="scientific">Maribacter vaceletii</name>
    <dbReference type="NCBI Taxonomy" id="1206816"/>
    <lineage>
        <taxon>Bacteria</taxon>
        <taxon>Pseudomonadati</taxon>
        <taxon>Bacteroidota</taxon>
        <taxon>Flavobacteriia</taxon>
        <taxon>Flavobacteriales</taxon>
        <taxon>Flavobacteriaceae</taxon>
        <taxon>Maribacter</taxon>
    </lineage>
</organism>
<feature type="chain" id="PRO_5019727392" evidence="8">
    <location>
        <begin position="34"/>
        <end position="1032"/>
    </location>
</feature>
<dbReference type="PROSITE" id="PS52016">
    <property type="entry name" value="TONB_DEPENDENT_REC_3"/>
    <property type="match status" value="1"/>
</dbReference>
<dbReference type="NCBIfam" id="TIGR04057">
    <property type="entry name" value="SusC_RagA_signa"/>
    <property type="match status" value="1"/>
</dbReference>
<keyword evidence="3 7" id="KW-1134">Transmembrane beta strand</keyword>
<dbReference type="InterPro" id="IPR008969">
    <property type="entry name" value="CarboxyPept-like_regulatory"/>
</dbReference>
<dbReference type="SUPFAM" id="SSF49464">
    <property type="entry name" value="Carboxypeptidase regulatory domain-like"/>
    <property type="match status" value="1"/>
</dbReference>
<dbReference type="InterPro" id="IPR036942">
    <property type="entry name" value="Beta-barrel_TonB_sf"/>
</dbReference>
<dbReference type="GO" id="GO:0009279">
    <property type="term" value="C:cell outer membrane"/>
    <property type="evidence" value="ECO:0007669"/>
    <property type="project" value="UniProtKB-SubCell"/>
</dbReference>
<evidence type="ECO:0000256" key="4">
    <source>
        <dbReference type="ARBA" id="ARBA00022692"/>
    </source>
</evidence>
<keyword evidence="4 7" id="KW-0812">Transmembrane</keyword>
<keyword evidence="11" id="KW-1185">Reference proteome</keyword>
<comment type="similarity">
    <text evidence="7">Belongs to the TonB-dependent receptor family.</text>
</comment>
<name>A0A495E6F4_9FLAO</name>
<keyword evidence="8" id="KW-0732">Signal</keyword>
<evidence type="ECO:0000256" key="5">
    <source>
        <dbReference type="ARBA" id="ARBA00023136"/>
    </source>
</evidence>
<evidence type="ECO:0000256" key="8">
    <source>
        <dbReference type="SAM" id="SignalP"/>
    </source>
</evidence>
<dbReference type="Gene3D" id="2.170.130.10">
    <property type="entry name" value="TonB-dependent receptor, plug domain"/>
    <property type="match status" value="1"/>
</dbReference>
<feature type="domain" description="TonB-dependent receptor plug" evidence="9">
    <location>
        <begin position="128"/>
        <end position="234"/>
    </location>
</feature>
<dbReference type="EMBL" id="RBIQ01000009">
    <property type="protein sequence ID" value="RKR12139.1"/>
    <property type="molecule type" value="Genomic_DNA"/>
</dbReference>
<reference evidence="10 11" key="1">
    <citation type="submission" date="2018-10" db="EMBL/GenBank/DDBJ databases">
        <title>Genomic Encyclopedia of Archaeal and Bacterial Type Strains, Phase II (KMG-II): from individual species to whole genera.</title>
        <authorList>
            <person name="Goeker M."/>
        </authorList>
    </citation>
    <scope>NUCLEOTIDE SEQUENCE [LARGE SCALE GENOMIC DNA]</scope>
    <source>
        <strain evidence="10 11">DSM 25230</strain>
    </source>
</reference>